<evidence type="ECO:0000313" key="3">
    <source>
        <dbReference type="EMBL" id="SFH11868.1"/>
    </source>
</evidence>
<evidence type="ECO:0000313" key="4">
    <source>
        <dbReference type="Proteomes" id="UP000185487"/>
    </source>
</evidence>
<keyword evidence="1" id="KW-0732">Signal</keyword>
<accession>A0AAE8HTD4</accession>
<dbReference type="KEGG" id="mphy:MCBMB27_01907"/>
<protein>
    <recommendedName>
        <fullName evidence="6">DUF5666 domain-containing protein</fullName>
    </recommendedName>
</protein>
<reference evidence="2 4" key="1">
    <citation type="submission" date="2016-04" db="EMBL/GenBank/DDBJ databases">
        <title>Complete genome sequencing and analysis of CBMB27, Methylobacterium phyllosphaerae isolated from leaf tissues of rice (Oryza sativa L.).</title>
        <authorList>
            <person name="Lee Y."/>
            <person name="Hwangbo K."/>
            <person name="Chung H."/>
            <person name="Yoo J."/>
            <person name="Kim K.Y."/>
            <person name="Sa T.M."/>
            <person name="Um Y."/>
            <person name="Madhaiyan M."/>
        </authorList>
    </citation>
    <scope>NUCLEOTIDE SEQUENCE [LARGE SCALE GENOMIC DNA]</scope>
    <source>
        <strain evidence="2 4">CBMB27</strain>
    </source>
</reference>
<feature type="chain" id="PRO_5042161462" description="DUF5666 domain-containing protein" evidence="1">
    <location>
        <begin position="42"/>
        <end position="218"/>
    </location>
</feature>
<proteinExistence type="predicted"/>
<dbReference type="EMBL" id="FOPK01000014">
    <property type="protein sequence ID" value="SFH11868.1"/>
    <property type="molecule type" value="Genomic_DNA"/>
</dbReference>
<keyword evidence="4" id="KW-1185">Reference proteome</keyword>
<name>A0AAE8HTD4_9HYPH</name>
<evidence type="ECO:0000313" key="5">
    <source>
        <dbReference type="Proteomes" id="UP000199140"/>
    </source>
</evidence>
<gene>
    <name evidence="2" type="ORF">MCBMB27_01907</name>
    <name evidence="3" type="ORF">SAMN05192567_114103</name>
</gene>
<dbReference type="EMBL" id="CP015367">
    <property type="protein sequence ID" value="APT31198.1"/>
    <property type="molecule type" value="Genomic_DNA"/>
</dbReference>
<evidence type="ECO:0008006" key="6">
    <source>
        <dbReference type="Google" id="ProtNLM"/>
    </source>
</evidence>
<sequence>MAFGSRVRMVRRRERSPVTSPVRRLFLAGLLAISAVGAARAEPTTVRFRGTVVRADSERLEIRRASGGTLTVRMVPRTRIYAVNAASLRNIKPESYVSVIGEAGPEPRQATAVTLYSPSERGFEAGSQPWDTAQGASLTAGWVADLQRGPPMRVTLAYKDGQASFAIPDGAPVTQFAPGEKAMLQPGAAVTIFARSHPEGGLVAGTIAVGRQGVVPGL</sequence>
<feature type="signal peptide" evidence="1">
    <location>
        <begin position="1"/>
        <end position="41"/>
    </location>
</feature>
<evidence type="ECO:0000313" key="2">
    <source>
        <dbReference type="EMBL" id="APT31198.1"/>
    </source>
</evidence>
<organism evidence="3 5">
    <name type="scientific">Methylobacterium phyllosphaerae</name>
    <dbReference type="NCBI Taxonomy" id="418223"/>
    <lineage>
        <taxon>Bacteria</taxon>
        <taxon>Pseudomonadati</taxon>
        <taxon>Pseudomonadota</taxon>
        <taxon>Alphaproteobacteria</taxon>
        <taxon>Hyphomicrobiales</taxon>
        <taxon>Methylobacteriaceae</taxon>
        <taxon>Methylobacterium</taxon>
    </lineage>
</organism>
<reference evidence="3 5" key="2">
    <citation type="submission" date="2016-10" db="EMBL/GenBank/DDBJ databases">
        <authorList>
            <person name="Varghese N."/>
            <person name="Submissions S."/>
        </authorList>
    </citation>
    <scope>NUCLEOTIDE SEQUENCE [LARGE SCALE GENOMIC DNA]</scope>
    <source>
        <strain evidence="3 5">CBMB27</strain>
    </source>
</reference>
<evidence type="ECO:0000256" key="1">
    <source>
        <dbReference type="SAM" id="SignalP"/>
    </source>
</evidence>
<dbReference type="Proteomes" id="UP000199140">
    <property type="component" value="Unassembled WGS sequence"/>
</dbReference>
<dbReference type="AlphaFoldDB" id="A0AAE8HTD4"/>
<dbReference type="Proteomes" id="UP000185487">
    <property type="component" value="Chromosome"/>
</dbReference>